<dbReference type="FunFam" id="3.30.730.10:FF:000004">
    <property type="entry name" value="AP2-like ethylene-responsive transcription factor"/>
    <property type="match status" value="1"/>
</dbReference>
<dbReference type="InterPro" id="IPR036955">
    <property type="entry name" value="AP2/ERF_dom_sf"/>
</dbReference>
<keyword evidence="2" id="KW-0805">Transcription regulation</keyword>
<evidence type="ECO:0000256" key="2">
    <source>
        <dbReference type="ARBA" id="ARBA00023015"/>
    </source>
</evidence>
<organism evidence="9 10">
    <name type="scientific">Heracleum sosnowskyi</name>
    <dbReference type="NCBI Taxonomy" id="360622"/>
    <lineage>
        <taxon>Eukaryota</taxon>
        <taxon>Viridiplantae</taxon>
        <taxon>Streptophyta</taxon>
        <taxon>Embryophyta</taxon>
        <taxon>Tracheophyta</taxon>
        <taxon>Spermatophyta</taxon>
        <taxon>Magnoliopsida</taxon>
        <taxon>eudicotyledons</taxon>
        <taxon>Gunneridae</taxon>
        <taxon>Pentapetalae</taxon>
        <taxon>asterids</taxon>
        <taxon>campanulids</taxon>
        <taxon>Apiales</taxon>
        <taxon>Apiaceae</taxon>
        <taxon>Apioideae</taxon>
        <taxon>apioid superclade</taxon>
        <taxon>Tordylieae</taxon>
        <taxon>Tordyliinae</taxon>
        <taxon>Heracleum</taxon>
    </lineage>
</organism>
<dbReference type="GO" id="GO:0005634">
    <property type="term" value="C:nucleus"/>
    <property type="evidence" value="ECO:0007669"/>
    <property type="project" value="UniProtKB-SubCell"/>
</dbReference>
<dbReference type="SUPFAM" id="SSF54171">
    <property type="entry name" value="DNA-binding domain"/>
    <property type="match status" value="2"/>
</dbReference>
<dbReference type="InterPro" id="IPR016177">
    <property type="entry name" value="DNA-bd_dom_sf"/>
</dbReference>
<dbReference type="PRINTS" id="PR00367">
    <property type="entry name" value="ETHRSPELEMNT"/>
</dbReference>
<dbReference type="PROSITE" id="PS51032">
    <property type="entry name" value="AP2_ERF"/>
    <property type="match status" value="2"/>
</dbReference>
<evidence type="ECO:0000256" key="1">
    <source>
        <dbReference type="ARBA" id="ARBA00004123"/>
    </source>
</evidence>
<dbReference type="GO" id="GO:0003677">
    <property type="term" value="F:DNA binding"/>
    <property type="evidence" value="ECO:0007669"/>
    <property type="project" value="UniProtKB-KW"/>
</dbReference>
<dbReference type="EMBL" id="JAUIZM010000005">
    <property type="protein sequence ID" value="KAK1382395.1"/>
    <property type="molecule type" value="Genomic_DNA"/>
</dbReference>
<keyword evidence="5" id="KW-0804">Transcription</keyword>
<evidence type="ECO:0000256" key="5">
    <source>
        <dbReference type="ARBA" id="ARBA00023163"/>
    </source>
</evidence>
<dbReference type="InterPro" id="IPR001471">
    <property type="entry name" value="AP2/ERF_dom"/>
</dbReference>
<evidence type="ECO:0000313" key="10">
    <source>
        <dbReference type="Proteomes" id="UP001237642"/>
    </source>
</evidence>
<dbReference type="GO" id="GO:0003700">
    <property type="term" value="F:DNA-binding transcription factor activity"/>
    <property type="evidence" value="ECO:0007669"/>
    <property type="project" value="InterPro"/>
</dbReference>
<dbReference type="Pfam" id="PF00847">
    <property type="entry name" value="AP2"/>
    <property type="match status" value="2"/>
</dbReference>
<proteinExistence type="inferred from homology"/>
<reference evidence="9" key="1">
    <citation type="submission" date="2023-02" db="EMBL/GenBank/DDBJ databases">
        <title>Genome of toxic invasive species Heracleum sosnowskyi carries increased number of genes despite the absence of recent whole-genome duplications.</title>
        <authorList>
            <person name="Schelkunov M."/>
            <person name="Shtratnikova V."/>
            <person name="Makarenko M."/>
            <person name="Klepikova A."/>
            <person name="Omelchenko D."/>
            <person name="Novikova G."/>
            <person name="Obukhova E."/>
            <person name="Bogdanov V."/>
            <person name="Penin A."/>
            <person name="Logacheva M."/>
        </authorList>
    </citation>
    <scope>NUCLEOTIDE SEQUENCE</scope>
    <source>
        <strain evidence="9">Hsosn_3</strain>
        <tissue evidence="9">Leaf</tissue>
    </source>
</reference>
<comment type="caution">
    <text evidence="9">The sequence shown here is derived from an EMBL/GenBank/DDBJ whole genome shotgun (WGS) entry which is preliminary data.</text>
</comment>
<dbReference type="SMART" id="SM00380">
    <property type="entry name" value="AP2"/>
    <property type="match status" value="2"/>
</dbReference>
<feature type="domain" description="AP2/ERF" evidence="8">
    <location>
        <begin position="240"/>
        <end position="297"/>
    </location>
</feature>
<name>A0AAD8MMT1_9APIA</name>
<comment type="subcellular location">
    <subcellularLocation>
        <location evidence="1">Nucleus</location>
    </subcellularLocation>
</comment>
<evidence type="ECO:0000259" key="8">
    <source>
        <dbReference type="PROSITE" id="PS51032"/>
    </source>
</evidence>
<dbReference type="Gene3D" id="3.30.730.10">
    <property type="entry name" value="AP2/ERF domain"/>
    <property type="match status" value="2"/>
</dbReference>
<keyword evidence="6" id="KW-0539">Nucleus</keyword>
<evidence type="ECO:0000256" key="6">
    <source>
        <dbReference type="ARBA" id="ARBA00023242"/>
    </source>
</evidence>
<evidence type="ECO:0000256" key="4">
    <source>
        <dbReference type="ARBA" id="ARBA00023159"/>
    </source>
</evidence>
<evidence type="ECO:0000313" key="9">
    <source>
        <dbReference type="EMBL" id="KAK1382395.1"/>
    </source>
</evidence>
<dbReference type="PANTHER" id="PTHR32467">
    <property type="entry name" value="AP2-LIKE ETHYLENE-RESPONSIVE TRANSCRIPTION FACTOR"/>
    <property type="match status" value="1"/>
</dbReference>
<evidence type="ECO:0000256" key="3">
    <source>
        <dbReference type="ARBA" id="ARBA00023125"/>
    </source>
</evidence>
<keyword evidence="3" id="KW-0238">DNA-binding</keyword>
<keyword evidence="4" id="KW-0010">Activator</keyword>
<dbReference type="PANTHER" id="PTHR32467:SF118">
    <property type="entry name" value="ETHYLENE-RESPONSIVE TRANSCRIPTION FACTOR RAP2-7"/>
    <property type="match status" value="1"/>
</dbReference>
<sequence>MLDLNIDTISAPYKTNDHQNSVTQNVLEASASDTSVSSVVNADEAPLSTGGDVVDSSNSSFSFNMLFQECDRNVDSSPELQLFPVIGGELSNETASSKSLMRPQWLNLSVPVAPVDYRLKIIEEKPPPVVVQPAARKSRRGPRSRSSQYRGVTFYRRTGRWESHIWDCGKQVYLGGFDTAHAAARAYDRAAVKFRGIDADINFTISDYEDDLKQMKDLTKEEFVHILRRQSTGFSRGSSKFRGVTLHKCGRWEARMGQLLGKKYVYLGLFDSEIEAARAYDKAAIECNGREAVTNFESNTYEAEVTMSNNIKGADRHHDLELNLSISSPSGTLKGNDNIRSMQLHEATYELMNSGKRSKVESYVSAPIREQTSHTTVGSKQHPTWPGIYTGFAANYEEKATRKPEAEAGPSLGFTNWAWQMNGQGIVTPVPVFSTAASSGFSSTTPLFSGTLLPTNPQNKKLCLSSPANGTPLYFGGKN</sequence>
<accession>A0AAD8MMT1</accession>
<comment type="similarity">
    <text evidence="7">Belongs to the AP2/ERF transcription factor family. AP2 subfamily.</text>
</comment>
<keyword evidence="10" id="KW-1185">Reference proteome</keyword>
<dbReference type="AlphaFoldDB" id="A0AAD8MMT1"/>
<evidence type="ECO:0000256" key="7">
    <source>
        <dbReference type="ARBA" id="ARBA00037973"/>
    </source>
</evidence>
<gene>
    <name evidence="9" type="ORF">POM88_020130</name>
</gene>
<dbReference type="CDD" id="cd00018">
    <property type="entry name" value="AP2"/>
    <property type="match status" value="2"/>
</dbReference>
<feature type="domain" description="AP2/ERF" evidence="8">
    <location>
        <begin position="148"/>
        <end position="204"/>
    </location>
</feature>
<reference evidence="9" key="2">
    <citation type="submission" date="2023-05" db="EMBL/GenBank/DDBJ databases">
        <authorList>
            <person name="Schelkunov M.I."/>
        </authorList>
    </citation>
    <scope>NUCLEOTIDE SEQUENCE</scope>
    <source>
        <strain evidence="9">Hsosn_3</strain>
        <tissue evidence="9">Leaf</tissue>
    </source>
</reference>
<dbReference type="Proteomes" id="UP001237642">
    <property type="component" value="Unassembled WGS sequence"/>
</dbReference>
<protein>
    <submittedName>
        <fullName evidence="9">Floral homeotic protein APETALA 2</fullName>
    </submittedName>
</protein>